<reference evidence="2 3" key="1">
    <citation type="submission" date="2018-12" db="EMBL/GenBank/DDBJ databases">
        <title>Hymenobacter gummosus sp. nov., isolated from a spring.</title>
        <authorList>
            <person name="Nie L."/>
        </authorList>
    </citation>
    <scope>NUCLEOTIDE SEQUENCE [LARGE SCALE GENOMIC DNA]</scope>
    <source>
        <strain evidence="2 3">KCTC 52166</strain>
    </source>
</reference>
<evidence type="ECO:0000256" key="1">
    <source>
        <dbReference type="SAM" id="SignalP"/>
    </source>
</evidence>
<feature type="signal peptide" evidence="1">
    <location>
        <begin position="1"/>
        <end position="20"/>
    </location>
</feature>
<evidence type="ECO:0008006" key="4">
    <source>
        <dbReference type="Google" id="ProtNLM"/>
    </source>
</evidence>
<gene>
    <name evidence="2" type="ORF">EJV47_26660</name>
</gene>
<dbReference type="RefSeq" id="WP_126696268.1">
    <property type="nucleotide sequence ID" value="NZ_RXOF01000023.1"/>
</dbReference>
<dbReference type="OrthoDB" id="1361101at2"/>
<name>A0A3S0QDY0_9BACT</name>
<protein>
    <recommendedName>
        <fullName evidence="4">Copper resistance protein NlpE</fullName>
    </recommendedName>
</protein>
<sequence>MKYFLLSLFIAILSYSNAMCQNYIFRGKTKYRSTPAYGFTCSACPSIERELNTSFAKTPTGGLMLISTKTMLDGRISGKVLIYLTDGSVITCLDKGIKDRVDDESKALYFLTTSEMETLSQNNISKIRFSIIEPGYPSSRIENYTASNSSLYSYNGELQYNTSEDIAALYE</sequence>
<dbReference type="EMBL" id="RXOF01000023">
    <property type="protein sequence ID" value="RTQ44953.1"/>
    <property type="molecule type" value="Genomic_DNA"/>
</dbReference>
<evidence type="ECO:0000313" key="3">
    <source>
        <dbReference type="Proteomes" id="UP000282184"/>
    </source>
</evidence>
<proteinExistence type="predicted"/>
<feature type="chain" id="PRO_5018787975" description="Copper resistance protein NlpE" evidence="1">
    <location>
        <begin position="21"/>
        <end position="171"/>
    </location>
</feature>
<evidence type="ECO:0000313" key="2">
    <source>
        <dbReference type="EMBL" id="RTQ44953.1"/>
    </source>
</evidence>
<accession>A0A3S0QDY0</accession>
<dbReference type="AlphaFoldDB" id="A0A3S0QDY0"/>
<dbReference type="Proteomes" id="UP000282184">
    <property type="component" value="Unassembled WGS sequence"/>
</dbReference>
<organism evidence="2 3">
    <name type="scientific">Hymenobacter gummosus</name>
    <dbReference type="NCBI Taxonomy" id="1776032"/>
    <lineage>
        <taxon>Bacteria</taxon>
        <taxon>Pseudomonadati</taxon>
        <taxon>Bacteroidota</taxon>
        <taxon>Cytophagia</taxon>
        <taxon>Cytophagales</taxon>
        <taxon>Hymenobacteraceae</taxon>
        <taxon>Hymenobacter</taxon>
    </lineage>
</organism>
<keyword evidence="3" id="KW-1185">Reference proteome</keyword>
<comment type="caution">
    <text evidence="2">The sequence shown here is derived from an EMBL/GenBank/DDBJ whole genome shotgun (WGS) entry which is preliminary data.</text>
</comment>
<keyword evidence="1" id="KW-0732">Signal</keyword>